<organism evidence="2 3">
    <name type="scientific">Marinobacterium nitratireducens</name>
    <dbReference type="NCBI Taxonomy" id="518897"/>
    <lineage>
        <taxon>Bacteria</taxon>
        <taxon>Pseudomonadati</taxon>
        <taxon>Pseudomonadota</taxon>
        <taxon>Gammaproteobacteria</taxon>
        <taxon>Oceanospirillales</taxon>
        <taxon>Oceanospirillaceae</taxon>
        <taxon>Marinobacterium</taxon>
    </lineage>
</organism>
<accession>A0A918DQ57</accession>
<keyword evidence="1" id="KW-0812">Transmembrane</keyword>
<feature type="transmembrane region" description="Helical" evidence="1">
    <location>
        <begin position="247"/>
        <end position="269"/>
    </location>
</feature>
<feature type="transmembrane region" description="Helical" evidence="1">
    <location>
        <begin position="77"/>
        <end position="97"/>
    </location>
</feature>
<reference evidence="2 3" key="1">
    <citation type="journal article" date="2014" name="Int. J. Syst. Evol. Microbiol.">
        <title>Complete genome sequence of Corynebacterium casei LMG S-19264T (=DSM 44701T), isolated from a smear-ripened cheese.</title>
        <authorList>
            <consortium name="US DOE Joint Genome Institute (JGI-PGF)"/>
            <person name="Walter F."/>
            <person name="Albersmeier A."/>
            <person name="Kalinowski J."/>
            <person name="Ruckert C."/>
        </authorList>
    </citation>
    <scope>NUCLEOTIDE SEQUENCE [LARGE SCALE GENOMIC DNA]</scope>
    <source>
        <strain evidence="2 3">CGMCC 1.7286</strain>
    </source>
</reference>
<sequence>MPVQSRRVFRLAFTMALALAWSYGSGMPLPFLAPMFVLILTAKPSAPMGAKGLLALILLVLLTLGIGLVLAPMLDQYRLSGLLLIAVGLYVSNHLSINLGKGAVGMLLTVGLTMIPAAGSFSTALALAVIQALVFGIAMAVISSWLVYPFFPEDPPSGPPPPAAPRPDVTVNRWISLRAALVVLPPFLLALTNPSMYMALIMKSVTLGQQASLVTARSAGRELLGSTFAAGCFAILLWVLLDLAPTLWFYAGWMLLFFIYFAAKLYTVFASRFPPSFWQNVITTMLILLGSAVEDSANGQDVYAAFAVRLGLFIAVTFYAWLAIAFLEYLRERRRRRVMPEGEFERC</sequence>
<comment type="caution">
    <text evidence="2">The sequence shown here is derived from an EMBL/GenBank/DDBJ whole genome shotgun (WGS) entry which is preliminary data.</text>
</comment>
<evidence type="ECO:0008006" key="4">
    <source>
        <dbReference type="Google" id="ProtNLM"/>
    </source>
</evidence>
<gene>
    <name evidence="2" type="ORF">GCM10011348_04590</name>
</gene>
<dbReference type="InterPro" id="IPR022604">
    <property type="entry name" value="DUF2955"/>
</dbReference>
<feature type="transmembrane region" description="Helical" evidence="1">
    <location>
        <begin position="50"/>
        <end position="70"/>
    </location>
</feature>
<evidence type="ECO:0000256" key="1">
    <source>
        <dbReference type="SAM" id="Phobius"/>
    </source>
</evidence>
<keyword evidence="3" id="KW-1185">Reference proteome</keyword>
<feature type="transmembrane region" description="Helical" evidence="1">
    <location>
        <begin position="103"/>
        <end position="125"/>
    </location>
</feature>
<dbReference type="EMBL" id="BMLT01000001">
    <property type="protein sequence ID" value="GGO76718.1"/>
    <property type="molecule type" value="Genomic_DNA"/>
</dbReference>
<proteinExistence type="predicted"/>
<keyword evidence="1" id="KW-1133">Transmembrane helix</keyword>
<protein>
    <recommendedName>
        <fullName evidence="4">DUF2955 domain-containing protein</fullName>
    </recommendedName>
</protein>
<name>A0A918DQ57_9GAMM</name>
<dbReference type="Pfam" id="PF11168">
    <property type="entry name" value="DUF2955"/>
    <property type="match status" value="1"/>
</dbReference>
<feature type="transmembrane region" description="Helical" evidence="1">
    <location>
        <begin position="132"/>
        <end position="151"/>
    </location>
</feature>
<evidence type="ECO:0000313" key="3">
    <source>
        <dbReference type="Proteomes" id="UP000599578"/>
    </source>
</evidence>
<evidence type="ECO:0000313" key="2">
    <source>
        <dbReference type="EMBL" id="GGO76718.1"/>
    </source>
</evidence>
<dbReference type="AlphaFoldDB" id="A0A918DQ57"/>
<feature type="transmembrane region" description="Helical" evidence="1">
    <location>
        <begin position="305"/>
        <end position="330"/>
    </location>
</feature>
<feature type="transmembrane region" description="Helical" evidence="1">
    <location>
        <begin position="175"/>
        <end position="202"/>
    </location>
</feature>
<feature type="transmembrane region" description="Helical" evidence="1">
    <location>
        <begin position="276"/>
        <end position="293"/>
    </location>
</feature>
<keyword evidence="1" id="KW-0472">Membrane</keyword>
<feature type="transmembrane region" description="Helical" evidence="1">
    <location>
        <begin position="223"/>
        <end position="241"/>
    </location>
</feature>
<dbReference type="Proteomes" id="UP000599578">
    <property type="component" value="Unassembled WGS sequence"/>
</dbReference>